<reference evidence="1" key="1">
    <citation type="journal article" date="2015" name="Nature">
        <title>Complex archaea that bridge the gap between prokaryotes and eukaryotes.</title>
        <authorList>
            <person name="Spang A."/>
            <person name="Saw J.H."/>
            <person name="Jorgensen S.L."/>
            <person name="Zaremba-Niedzwiedzka K."/>
            <person name="Martijn J."/>
            <person name="Lind A.E."/>
            <person name="van Eijk R."/>
            <person name="Schleper C."/>
            <person name="Guy L."/>
            <person name="Ettema T.J."/>
        </authorList>
    </citation>
    <scope>NUCLEOTIDE SEQUENCE</scope>
</reference>
<accession>A0A0F9P2V8</accession>
<dbReference type="EMBL" id="LAZR01002885">
    <property type="protein sequence ID" value="KKN24399.1"/>
    <property type="molecule type" value="Genomic_DNA"/>
</dbReference>
<gene>
    <name evidence="1" type="ORF">LCGC14_0895280</name>
</gene>
<evidence type="ECO:0000313" key="1">
    <source>
        <dbReference type="EMBL" id="KKN24399.1"/>
    </source>
</evidence>
<name>A0A0F9P2V8_9ZZZZ</name>
<evidence type="ECO:0008006" key="2">
    <source>
        <dbReference type="Google" id="ProtNLM"/>
    </source>
</evidence>
<dbReference type="InterPro" id="IPR031593">
    <property type="entry name" value="Porin_7"/>
</dbReference>
<comment type="caution">
    <text evidence="1">The sequence shown here is derived from an EMBL/GenBank/DDBJ whole genome shotgun (WGS) entry which is preliminary data.</text>
</comment>
<organism evidence="1">
    <name type="scientific">marine sediment metagenome</name>
    <dbReference type="NCBI Taxonomy" id="412755"/>
    <lineage>
        <taxon>unclassified sequences</taxon>
        <taxon>metagenomes</taxon>
        <taxon>ecological metagenomes</taxon>
    </lineage>
</organism>
<dbReference type="Pfam" id="PF16956">
    <property type="entry name" value="Porin_7"/>
    <property type="match status" value="1"/>
</dbReference>
<dbReference type="AlphaFoldDB" id="A0A0F9P2V8"/>
<sequence length="261" mass="29962">MRFLMPLTLLTLSCTASANAEQSESKQWFNSINYAKIDSDYYSDDVYGLSTHYYFEEQQNSGVWDDYGYLDTDSNIGLNYFNSDGYSGKGIFGEGFYGNAFATFELPNIGDADNYSLGLGYLFADSLKVSVRMLDYEYSDTVYLFKAQYNHEINDTDYIGFTVETDDETESWDLSSRYFAHLYDDSYFAINVDYLDVGDDSVFNVLANYYFNKHVAVGIGSNDSDLVIEGKYFINDSYYFTANYTDNDNYDVYNLSFVAQF</sequence>
<protein>
    <recommendedName>
        <fullName evidence="2">Porin domain-containing protein</fullName>
    </recommendedName>
</protein>
<proteinExistence type="predicted"/>